<dbReference type="SUPFAM" id="SSF56784">
    <property type="entry name" value="HAD-like"/>
    <property type="match status" value="1"/>
</dbReference>
<dbReference type="CDD" id="cd04181">
    <property type="entry name" value="NTP_transferase"/>
    <property type="match status" value="1"/>
</dbReference>
<keyword evidence="4" id="KW-0479">Metal-binding</keyword>
<dbReference type="InterPro" id="IPR029044">
    <property type="entry name" value="Nucleotide-diphossugar_trans"/>
</dbReference>
<keyword evidence="6" id="KW-0119">Carbohydrate metabolism</keyword>
<dbReference type="GO" id="GO:0005975">
    <property type="term" value="P:carbohydrate metabolic process"/>
    <property type="evidence" value="ECO:0007669"/>
    <property type="project" value="InterPro"/>
</dbReference>
<dbReference type="InterPro" id="IPR036412">
    <property type="entry name" value="HAD-like_sf"/>
</dbReference>
<dbReference type="EMBL" id="RQXU01000010">
    <property type="protein sequence ID" value="RRH87015.1"/>
    <property type="molecule type" value="Genomic_DNA"/>
</dbReference>
<evidence type="ECO:0000256" key="5">
    <source>
        <dbReference type="ARBA" id="ARBA00022801"/>
    </source>
</evidence>
<dbReference type="Proteomes" id="UP000271590">
    <property type="component" value="Unassembled WGS sequence"/>
</dbReference>
<dbReference type="InterPro" id="IPR023214">
    <property type="entry name" value="HAD_sf"/>
</dbReference>
<sequence length="637" mass="70204">MTQAVILAGGKGTRLAERLNGRPKPLVDVNGTPLLELQVRTLAHHGIDDIVVLVNHAADQIQAFFEQRQFPSRVRLFDDGEPRGTAGALLACLDDLDDRFIVVYGDTLFDIDIGHMLAAHEASGADATLLLHPNDHPADSDLVEIDATGRVQAFHGYPHPDGAELRNLVNAAFYIVEKKALLAWRDFPVPCDFAKDLFPAMVRADAYIAGYVSFEYIKDLGTPKRLDKVEKHLRSGVVQRASRQHLQKAVFLDRDGTLNVLRDYVRRPEDFELLPHAAQAVRAFNNAEYRVVVVTNQPVIARGEANCNDLQRIHNRLESRLGDAGAYVDAIYFCPHHPDAGFAGEVPALKIACDCRKPQPGMMREAMTAMNIQAADSWMIGDSTADMLAARRAGLRSVLVETGEAGRDGKFTAAPDFQFAHIGAAAHFIVRTYPLLAAAVNEWMLKIQPGDMVLVGGLARSGKSTIASVLKSELMARKLDAHVLSLDRWLRPAGERSAGVLGRYALEEAQEDLKDWLDGGAINADLPSYDRMLRDRGLPERTVLAQDMVLILEGVPALLADWRSERRIWRLHVEAAEAPRRVRVETDLVARRVADAQGAAQVYKQRQQDETPPVAAARATADGVLDFDSIFSIDDTP</sequence>
<comment type="caution">
    <text evidence="9">The sequence shown here is derived from an EMBL/GenBank/DDBJ whole genome shotgun (WGS) entry which is preliminary data.</text>
</comment>
<dbReference type="InterPro" id="IPR006549">
    <property type="entry name" value="HAD-SF_hydro_IIIA"/>
</dbReference>
<dbReference type="PANTHER" id="PTHR42891:SF1">
    <property type="entry name" value="D-GLYCERO-BETA-D-MANNO-HEPTOSE-1,7-BISPHOSPHATE 7-PHOSPHATASE"/>
    <property type="match status" value="1"/>
</dbReference>
<accession>A0A3P3EKV6</accession>
<dbReference type="GO" id="GO:0046872">
    <property type="term" value="F:metal ion binding"/>
    <property type="evidence" value="ECO:0007669"/>
    <property type="project" value="UniProtKB-KW"/>
</dbReference>
<evidence type="ECO:0000313" key="10">
    <source>
        <dbReference type="Proteomes" id="UP000271590"/>
    </source>
</evidence>
<evidence type="ECO:0000313" key="9">
    <source>
        <dbReference type="EMBL" id="RRH87015.1"/>
    </source>
</evidence>
<dbReference type="Gene3D" id="3.40.50.1000">
    <property type="entry name" value="HAD superfamily/HAD-like"/>
    <property type="match status" value="1"/>
</dbReference>
<dbReference type="Pfam" id="PF13242">
    <property type="entry name" value="Hydrolase_like"/>
    <property type="match status" value="1"/>
</dbReference>
<feature type="domain" description="Nucleotidyl transferase" evidence="8">
    <location>
        <begin position="4"/>
        <end position="233"/>
    </location>
</feature>
<proteinExistence type="inferred from homology"/>
<evidence type="ECO:0000256" key="2">
    <source>
        <dbReference type="ARBA" id="ARBA00005628"/>
    </source>
</evidence>
<dbReference type="InterPro" id="IPR027417">
    <property type="entry name" value="P-loop_NTPase"/>
</dbReference>
<keyword evidence="3" id="KW-0963">Cytoplasm</keyword>
<dbReference type="GO" id="GO:0005737">
    <property type="term" value="C:cytoplasm"/>
    <property type="evidence" value="ECO:0007669"/>
    <property type="project" value="UniProtKB-SubCell"/>
</dbReference>
<dbReference type="CDD" id="cd07503">
    <property type="entry name" value="HAD_HisB-N"/>
    <property type="match status" value="1"/>
</dbReference>
<dbReference type="NCBIfam" id="TIGR01662">
    <property type="entry name" value="HAD-SF-IIIA"/>
    <property type="match status" value="1"/>
</dbReference>
<evidence type="ECO:0000256" key="4">
    <source>
        <dbReference type="ARBA" id="ARBA00022723"/>
    </source>
</evidence>
<dbReference type="Gene3D" id="3.90.550.10">
    <property type="entry name" value="Spore Coat Polysaccharide Biosynthesis Protein SpsA, Chain A"/>
    <property type="match status" value="1"/>
</dbReference>
<protein>
    <recommendedName>
        <fullName evidence="7">D,D-heptose 1,7-bisphosphate phosphatase</fullName>
    </recommendedName>
</protein>
<organism evidence="9 10">
    <name type="scientific">Variovorax beijingensis</name>
    <dbReference type="NCBI Taxonomy" id="2496117"/>
    <lineage>
        <taxon>Bacteria</taxon>
        <taxon>Pseudomonadati</taxon>
        <taxon>Pseudomonadota</taxon>
        <taxon>Betaproteobacteria</taxon>
        <taxon>Burkholderiales</taxon>
        <taxon>Comamonadaceae</taxon>
        <taxon>Variovorax</taxon>
    </lineage>
</organism>
<dbReference type="NCBIfam" id="TIGR01656">
    <property type="entry name" value="Histidinol-ppas"/>
    <property type="match status" value="1"/>
</dbReference>
<evidence type="ECO:0000256" key="3">
    <source>
        <dbReference type="ARBA" id="ARBA00022490"/>
    </source>
</evidence>
<dbReference type="InterPro" id="IPR005835">
    <property type="entry name" value="NTP_transferase_dom"/>
</dbReference>
<evidence type="ECO:0000259" key="8">
    <source>
        <dbReference type="Pfam" id="PF00483"/>
    </source>
</evidence>
<gene>
    <name evidence="9" type="ORF">EH244_18405</name>
</gene>
<dbReference type="Pfam" id="PF00483">
    <property type="entry name" value="NTP_transferase"/>
    <property type="match status" value="1"/>
</dbReference>
<evidence type="ECO:0000256" key="6">
    <source>
        <dbReference type="ARBA" id="ARBA00023277"/>
    </source>
</evidence>
<dbReference type="GO" id="GO:0016791">
    <property type="term" value="F:phosphatase activity"/>
    <property type="evidence" value="ECO:0007669"/>
    <property type="project" value="InterPro"/>
</dbReference>
<reference evidence="9 10" key="1">
    <citation type="submission" date="2018-11" db="EMBL/GenBank/DDBJ databases">
        <title>The genome of Variovorax sp T529.</title>
        <authorList>
            <person name="Gao J."/>
        </authorList>
    </citation>
    <scope>NUCLEOTIDE SEQUENCE [LARGE SCALE GENOMIC DNA]</scope>
    <source>
        <strain evidence="9 10">T529</strain>
    </source>
</reference>
<comment type="similarity">
    <text evidence="2">Belongs to the GmhB family.</text>
</comment>
<dbReference type="PANTHER" id="PTHR42891">
    <property type="entry name" value="D-GLYCERO-BETA-D-MANNO-HEPTOSE-1,7-BISPHOSPHATE 7-PHOSPHATASE"/>
    <property type="match status" value="1"/>
</dbReference>
<dbReference type="InterPro" id="IPR006543">
    <property type="entry name" value="Histidinol-phos"/>
</dbReference>
<dbReference type="RefSeq" id="WP_124959813.1">
    <property type="nucleotide sequence ID" value="NZ_RQXU01000010.1"/>
</dbReference>
<dbReference type="AlphaFoldDB" id="A0A3P3EKV6"/>
<keyword evidence="5 9" id="KW-0378">Hydrolase</keyword>
<evidence type="ECO:0000256" key="1">
    <source>
        <dbReference type="ARBA" id="ARBA00004496"/>
    </source>
</evidence>
<dbReference type="InterPro" id="IPR004446">
    <property type="entry name" value="Heptose_bisP_phosphatase"/>
</dbReference>
<dbReference type="SUPFAM" id="SSF53448">
    <property type="entry name" value="Nucleotide-diphospho-sugar transferases"/>
    <property type="match status" value="1"/>
</dbReference>
<dbReference type="Gene3D" id="3.40.50.300">
    <property type="entry name" value="P-loop containing nucleotide triphosphate hydrolases"/>
    <property type="match status" value="1"/>
</dbReference>
<dbReference type="SUPFAM" id="SSF52540">
    <property type="entry name" value="P-loop containing nucleoside triphosphate hydrolases"/>
    <property type="match status" value="1"/>
</dbReference>
<evidence type="ECO:0000256" key="7">
    <source>
        <dbReference type="ARBA" id="ARBA00031828"/>
    </source>
</evidence>
<name>A0A3P3EKV6_9BURK</name>
<comment type="subcellular location">
    <subcellularLocation>
        <location evidence="1">Cytoplasm</location>
    </subcellularLocation>
</comment>